<evidence type="ECO:0000256" key="5">
    <source>
        <dbReference type="ARBA" id="ARBA00022801"/>
    </source>
</evidence>
<feature type="signal peptide" evidence="11">
    <location>
        <begin position="1"/>
        <end position="21"/>
    </location>
</feature>
<comment type="similarity">
    <text evidence="3">Belongs to the glycosyl hydrolase 3 family.</text>
</comment>
<evidence type="ECO:0000256" key="6">
    <source>
        <dbReference type="ARBA" id="ARBA00023001"/>
    </source>
</evidence>
<sequence>MHASLLLQWLSCAILATQTYAAITPRSWDEAYSMATAVTAQMTLDEKIGVVSGVGTFTSRCIGNNSPVSRLGIPSLCMNDGPAGLRAVKNTTGFPSGINTASTFSRRLMNARGVALAEEFRGKGVNVFLGPAMDIMRNPKAGRNWESFGPDPYLTGEAAYETINGVQSMGVMACAKHFLANNQEHWRYGLSADFDDRTNHELYMYPYYRAVEADVASVMCAYNRINQTSACHNAALLGPSGSLRKDVGFKGFVVSDWGATHDSAADNANAGLDMEQPGDYILIGGGVYKGLKAAVNGGSVPTSRIDEMVVRILAPFYRLRQDASFPAPNFDAQHPDGTGTLNLNVNVRSDTHTALAREVAAASVVLLKNKGGVLPLKSTGTAGFGSAAIVGKDAAMPKDGCNLNECNDGVMVVGWGSGSYALNNVVPPVTSLTSKLQSVNPAIALSTSLTNDLDAGVVAARGKDVAFVFANAMSGELGFYDVVEGNMGDRNDLNLWWKGGSLIERVAAVNPNTVVIIHSVGPVSMSWSNNPNITAILYAGAPGEQAGPSLVDVLWGAKNPSGRLPFSMDDNESSYPGPIVYNSLGFPTINYDEKLLIDCRYMDANNITPRFPFGFGLSYTTFAYASLSISSGPSPAAYTVSFSVTNSGSVVGTEIPQMYLGFPAGAGEPKRVLRGFEEVLDLGVGQSRTVKMTLSQREISIWDVVAQKWTRPSGTFTVSIGASINDVRLTGSF</sequence>
<evidence type="ECO:0000256" key="10">
    <source>
        <dbReference type="ARBA" id="ARBA00023326"/>
    </source>
</evidence>
<evidence type="ECO:0000256" key="11">
    <source>
        <dbReference type="SAM" id="SignalP"/>
    </source>
</evidence>
<dbReference type="Gene3D" id="2.60.40.10">
    <property type="entry name" value="Immunoglobulins"/>
    <property type="match status" value="1"/>
</dbReference>
<dbReference type="Pfam" id="PF14310">
    <property type="entry name" value="Fn3-like"/>
    <property type="match status" value="1"/>
</dbReference>
<dbReference type="AlphaFoldDB" id="A0A0C3AVE9"/>
<dbReference type="SMART" id="SM01217">
    <property type="entry name" value="Fn3_like"/>
    <property type="match status" value="1"/>
</dbReference>
<keyword evidence="9" id="KW-0326">Glycosidase</keyword>
<proteinExistence type="inferred from homology"/>
<evidence type="ECO:0000256" key="7">
    <source>
        <dbReference type="ARBA" id="ARBA00023180"/>
    </source>
</evidence>
<gene>
    <name evidence="13" type="ORF">M408DRAFT_332491</name>
</gene>
<dbReference type="PANTHER" id="PTHR42715">
    <property type="entry name" value="BETA-GLUCOSIDASE"/>
    <property type="match status" value="1"/>
</dbReference>
<dbReference type="GO" id="GO:0008422">
    <property type="term" value="F:beta-glucosidase activity"/>
    <property type="evidence" value="ECO:0007669"/>
    <property type="project" value="UniProtKB-EC"/>
</dbReference>
<feature type="domain" description="Fibronectin type III-like" evidence="12">
    <location>
        <begin position="654"/>
        <end position="724"/>
    </location>
</feature>
<dbReference type="STRING" id="933852.A0A0C3AVE9"/>
<evidence type="ECO:0000313" key="14">
    <source>
        <dbReference type="Proteomes" id="UP000054097"/>
    </source>
</evidence>
<keyword evidence="11" id="KW-0732">Signal</keyword>
<evidence type="ECO:0000256" key="2">
    <source>
        <dbReference type="ARBA" id="ARBA00004987"/>
    </source>
</evidence>
<comment type="pathway">
    <text evidence="2">Glycan metabolism; cellulose degradation.</text>
</comment>
<feature type="chain" id="PRO_5002175473" description="beta-glucosidase" evidence="11">
    <location>
        <begin position="22"/>
        <end position="733"/>
    </location>
</feature>
<dbReference type="Gene3D" id="3.20.20.300">
    <property type="entry name" value="Glycoside hydrolase, family 3, N-terminal domain"/>
    <property type="match status" value="1"/>
</dbReference>
<keyword evidence="7" id="KW-0325">Glycoprotein</keyword>
<reference evidence="13 14" key="1">
    <citation type="submission" date="2014-04" db="EMBL/GenBank/DDBJ databases">
        <authorList>
            <consortium name="DOE Joint Genome Institute"/>
            <person name="Kuo A."/>
            <person name="Zuccaro A."/>
            <person name="Kohler A."/>
            <person name="Nagy L.G."/>
            <person name="Floudas D."/>
            <person name="Copeland A."/>
            <person name="Barry K.W."/>
            <person name="Cichocki N."/>
            <person name="Veneault-Fourrey C."/>
            <person name="LaButti K."/>
            <person name="Lindquist E.A."/>
            <person name="Lipzen A."/>
            <person name="Lundell T."/>
            <person name="Morin E."/>
            <person name="Murat C."/>
            <person name="Sun H."/>
            <person name="Tunlid A."/>
            <person name="Henrissat B."/>
            <person name="Grigoriev I.V."/>
            <person name="Hibbett D.S."/>
            <person name="Martin F."/>
            <person name="Nordberg H.P."/>
            <person name="Cantor M.N."/>
            <person name="Hua S.X."/>
        </authorList>
    </citation>
    <scope>NUCLEOTIDE SEQUENCE [LARGE SCALE GENOMIC DNA]</scope>
    <source>
        <strain evidence="13 14">MAFF 305830</strain>
    </source>
</reference>
<evidence type="ECO:0000256" key="4">
    <source>
        <dbReference type="ARBA" id="ARBA00012744"/>
    </source>
</evidence>
<keyword evidence="10" id="KW-0624">Polysaccharide degradation</keyword>
<dbReference type="FunFam" id="3.20.20.300:FF:000002">
    <property type="entry name" value="Probable beta-glucosidase"/>
    <property type="match status" value="1"/>
</dbReference>
<keyword evidence="6" id="KW-0136">Cellulose degradation</keyword>
<dbReference type="PANTHER" id="PTHR42715:SF2">
    <property type="entry name" value="BETA-GLUCOSIDASE F-RELATED"/>
    <property type="match status" value="1"/>
</dbReference>
<reference evidence="14" key="2">
    <citation type="submission" date="2015-01" db="EMBL/GenBank/DDBJ databases">
        <title>Evolutionary Origins and Diversification of the Mycorrhizal Mutualists.</title>
        <authorList>
            <consortium name="DOE Joint Genome Institute"/>
            <consortium name="Mycorrhizal Genomics Consortium"/>
            <person name="Kohler A."/>
            <person name="Kuo A."/>
            <person name="Nagy L.G."/>
            <person name="Floudas D."/>
            <person name="Copeland A."/>
            <person name="Barry K.W."/>
            <person name="Cichocki N."/>
            <person name="Veneault-Fourrey C."/>
            <person name="LaButti K."/>
            <person name="Lindquist E.A."/>
            <person name="Lipzen A."/>
            <person name="Lundell T."/>
            <person name="Morin E."/>
            <person name="Murat C."/>
            <person name="Riley R."/>
            <person name="Ohm R."/>
            <person name="Sun H."/>
            <person name="Tunlid A."/>
            <person name="Henrissat B."/>
            <person name="Grigoriev I.V."/>
            <person name="Hibbett D.S."/>
            <person name="Martin F."/>
        </authorList>
    </citation>
    <scope>NUCLEOTIDE SEQUENCE [LARGE SCALE GENOMIC DNA]</scope>
    <source>
        <strain evidence="14">MAFF 305830</strain>
    </source>
</reference>
<protein>
    <recommendedName>
        <fullName evidence="4">beta-glucosidase</fullName>
        <ecNumber evidence="4">3.2.1.21</ecNumber>
    </recommendedName>
</protein>
<dbReference type="InterPro" id="IPR013783">
    <property type="entry name" value="Ig-like_fold"/>
</dbReference>
<evidence type="ECO:0000256" key="8">
    <source>
        <dbReference type="ARBA" id="ARBA00023277"/>
    </source>
</evidence>
<dbReference type="InterPro" id="IPR002772">
    <property type="entry name" value="Glyco_hydro_3_C"/>
</dbReference>
<keyword evidence="5 13" id="KW-0378">Hydrolase</keyword>
<keyword evidence="14" id="KW-1185">Reference proteome</keyword>
<dbReference type="SUPFAM" id="SSF52279">
    <property type="entry name" value="Beta-D-glucan exohydrolase, C-terminal domain"/>
    <property type="match status" value="1"/>
</dbReference>
<comment type="catalytic activity">
    <reaction evidence="1">
        <text>Hydrolysis of terminal, non-reducing beta-D-glucosyl residues with release of beta-D-glucose.</text>
        <dbReference type="EC" id="3.2.1.21"/>
    </reaction>
</comment>
<evidence type="ECO:0000313" key="13">
    <source>
        <dbReference type="EMBL" id="KIM23216.1"/>
    </source>
</evidence>
<dbReference type="SUPFAM" id="SSF51445">
    <property type="entry name" value="(Trans)glycosidases"/>
    <property type="match status" value="1"/>
</dbReference>
<dbReference type="EMBL" id="KN824341">
    <property type="protein sequence ID" value="KIM23216.1"/>
    <property type="molecule type" value="Genomic_DNA"/>
</dbReference>
<dbReference type="Pfam" id="PF00933">
    <property type="entry name" value="Glyco_hydro_3"/>
    <property type="match status" value="1"/>
</dbReference>
<dbReference type="InterPro" id="IPR026891">
    <property type="entry name" value="Fn3-like"/>
</dbReference>
<dbReference type="InterPro" id="IPR036881">
    <property type="entry name" value="Glyco_hydro_3_C_sf"/>
</dbReference>
<dbReference type="Proteomes" id="UP000054097">
    <property type="component" value="Unassembled WGS sequence"/>
</dbReference>
<dbReference type="Pfam" id="PF01915">
    <property type="entry name" value="Glyco_hydro_3_C"/>
    <property type="match status" value="1"/>
</dbReference>
<dbReference type="InterPro" id="IPR036962">
    <property type="entry name" value="Glyco_hydro_3_N_sf"/>
</dbReference>
<dbReference type="PRINTS" id="PR00133">
    <property type="entry name" value="GLHYDRLASE3"/>
</dbReference>
<organism evidence="13 14">
    <name type="scientific">Serendipita vermifera MAFF 305830</name>
    <dbReference type="NCBI Taxonomy" id="933852"/>
    <lineage>
        <taxon>Eukaryota</taxon>
        <taxon>Fungi</taxon>
        <taxon>Dikarya</taxon>
        <taxon>Basidiomycota</taxon>
        <taxon>Agaricomycotina</taxon>
        <taxon>Agaricomycetes</taxon>
        <taxon>Sebacinales</taxon>
        <taxon>Serendipitaceae</taxon>
        <taxon>Serendipita</taxon>
    </lineage>
</organism>
<evidence type="ECO:0000256" key="1">
    <source>
        <dbReference type="ARBA" id="ARBA00000448"/>
    </source>
</evidence>
<dbReference type="HOGENOM" id="CLU_004542_2_3_1"/>
<dbReference type="Gene3D" id="3.40.50.1700">
    <property type="entry name" value="Glycoside hydrolase family 3 C-terminal domain"/>
    <property type="match status" value="1"/>
</dbReference>
<name>A0A0C3AVE9_SERVB</name>
<dbReference type="GO" id="GO:0030245">
    <property type="term" value="P:cellulose catabolic process"/>
    <property type="evidence" value="ECO:0007669"/>
    <property type="project" value="UniProtKB-KW"/>
</dbReference>
<keyword evidence="8" id="KW-0119">Carbohydrate metabolism</keyword>
<dbReference type="InterPro" id="IPR017853">
    <property type="entry name" value="GH"/>
</dbReference>
<dbReference type="EC" id="3.2.1.21" evidence="4"/>
<dbReference type="OrthoDB" id="416222at2759"/>
<dbReference type="InterPro" id="IPR050288">
    <property type="entry name" value="Cellulose_deg_GH3"/>
</dbReference>
<evidence type="ECO:0000256" key="9">
    <source>
        <dbReference type="ARBA" id="ARBA00023295"/>
    </source>
</evidence>
<dbReference type="InterPro" id="IPR001764">
    <property type="entry name" value="Glyco_hydro_3_N"/>
</dbReference>
<accession>A0A0C3AVE9</accession>
<evidence type="ECO:0000256" key="3">
    <source>
        <dbReference type="ARBA" id="ARBA00005336"/>
    </source>
</evidence>
<evidence type="ECO:0000259" key="12">
    <source>
        <dbReference type="SMART" id="SM01217"/>
    </source>
</evidence>